<evidence type="ECO:0000259" key="17">
    <source>
        <dbReference type="PROSITE" id="PS51672"/>
    </source>
</evidence>
<dbReference type="InterPro" id="IPR038110">
    <property type="entry name" value="TD_ACT-like_sf"/>
</dbReference>
<dbReference type="Proteomes" id="UP001419268">
    <property type="component" value="Unassembled WGS sequence"/>
</dbReference>
<evidence type="ECO:0000256" key="2">
    <source>
        <dbReference type="ARBA" id="ARBA00001933"/>
    </source>
</evidence>
<dbReference type="InterPro" id="IPR001926">
    <property type="entry name" value="TrpB-like_PALP"/>
</dbReference>
<evidence type="ECO:0000256" key="7">
    <source>
        <dbReference type="ARBA" id="ARBA00022605"/>
    </source>
</evidence>
<protein>
    <recommendedName>
        <fullName evidence="15">Threonine dehydratase</fullName>
        <ecNumber evidence="15">4.3.1.19</ecNumber>
    </recommendedName>
    <alternativeName>
        <fullName evidence="15">Threonine deaminase</fullName>
    </alternativeName>
</protein>
<comment type="caution">
    <text evidence="18">The sequence shown here is derived from an EMBL/GenBank/DDBJ whole genome shotgun (WGS) entry which is preliminary data.</text>
</comment>
<dbReference type="InterPro" id="IPR050147">
    <property type="entry name" value="Ser/Thr_Dehydratase"/>
</dbReference>
<dbReference type="Gene3D" id="3.40.50.1100">
    <property type="match status" value="2"/>
</dbReference>
<comment type="subcellular location">
    <subcellularLocation>
        <location evidence="3">Plastid</location>
        <location evidence="3">Chloroplast</location>
    </subcellularLocation>
</comment>
<dbReference type="CDD" id="cd04906">
    <property type="entry name" value="ACT_ThrD-I_1"/>
    <property type="match status" value="1"/>
</dbReference>
<dbReference type="GO" id="GO:0009097">
    <property type="term" value="P:isoleucine biosynthetic process"/>
    <property type="evidence" value="ECO:0007669"/>
    <property type="project" value="UniProtKB-UniRule"/>
</dbReference>
<dbReference type="InterPro" id="IPR000634">
    <property type="entry name" value="Ser/Thr_deHydtase_PyrdxlP-BS"/>
</dbReference>
<dbReference type="SUPFAM" id="SSF53686">
    <property type="entry name" value="Tryptophan synthase beta subunit-like PLP-dependent enzymes"/>
    <property type="match status" value="1"/>
</dbReference>
<dbReference type="PANTHER" id="PTHR48078:SF11">
    <property type="entry name" value="THREONINE DEHYDRATASE, MITOCHONDRIAL"/>
    <property type="match status" value="1"/>
</dbReference>
<evidence type="ECO:0000256" key="10">
    <source>
        <dbReference type="ARBA" id="ARBA00022737"/>
    </source>
</evidence>
<keyword evidence="7 15" id="KW-0028">Amino-acid biosynthesis</keyword>
<dbReference type="InterPro" id="IPR045865">
    <property type="entry name" value="ACT-like_dom_sf"/>
</dbReference>
<dbReference type="NCBIfam" id="NF006674">
    <property type="entry name" value="PRK09224.1"/>
    <property type="match status" value="1"/>
</dbReference>
<keyword evidence="9" id="KW-0934">Plastid</keyword>
<dbReference type="Gene3D" id="3.40.1020.10">
    <property type="entry name" value="Biosynthetic Threonine Deaminase, Domain 3"/>
    <property type="match status" value="1"/>
</dbReference>
<evidence type="ECO:0000256" key="13">
    <source>
        <dbReference type="ARBA" id="ARBA00023239"/>
    </source>
</evidence>
<evidence type="ECO:0000256" key="12">
    <source>
        <dbReference type="ARBA" id="ARBA00022946"/>
    </source>
</evidence>
<evidence type="ECO:0000256" key="6">
    <source>
        <dbReference type="ARBA" id="ARBA00022528"/>
    </source>
</evidence>
<dbReference type="PANTHER" id="PTHR48078">
    <property type="entry name" value="THREONINE DEHYDRATASE, MITOCHONDRIAL-RELATED"/>
    <property type="match status" value="1"/>
</dbReference>
<dbReference type="FunFam" id="3.40.1020.10:FF:000003">
    <property type="entry name" value="Threonine dehydratase"/>
    <property type="match status" value="1"/>
</dbReference>
<evidence type="ECO:0000256" key="1">
    <source>
        <dbReference type="ARBA" id="ARBA00001274"/>
    </source>
</evidence>
<dbReference type="PROSITE" id="PS00165">
    <property type="entry name" value="DEHYDRATASE_SER_THR"/>
    <property type="match status" value="1"/>
</dbReference>
<dbReference type="EMBL" id="JBBNAG010000006">
    <property type="protein sequence ID" value="KAK9126535.1"/>
    <property type="molecule type" value="Genomic_DNA"/>
</dbReference>
<reference evidence="18 19" key="1">
    <citation type="submission" date="2024-01" db="EMBL/GenBank/DDBJ databases">
        <title>Genome assemblies of Stephania.</title>
        <authorList>
            <person name="Yang L."/>
        </authorList>
    </citation>
    <scope>NUCLEOTIDE SEQUENCE [LARGE SCALE GENOMIC DNA]</scope>
    <source>
        <strain evidence="18">JXDWG</strain>
        <tissue evidence="18">Leaf</tissue>
    </source>
</reference>
<dbReference type="Pfam" id="PF00585">
    <property type="entry name" value="Thr_dehydrat_C"/>
    <property type="match status" value="2"/>
</dbReference>
<dbReference type="GO" id="GO:0009507">
    <property type="term" value="C:chloroplast"/>
    <property type="evidence" value="ECO:0007669"/>
    <property type="project" value="UniProtKB-SubCell"/>
</dbReference>
<keyword evidence="13 15" id="KW-0456">Lyase</keyword>
<dbReference type="SUPFAM" id="SSF55021">
    <property type="entry name" value="ACT-like"/>
    <property type="match status" value="2"/>
</dbReference>
<comment type="pathway">
    <text evidence="4 15">Amino-acid biosynthesis; L-isoleucine biosynthesis; 2-oxobutanoate from L-threonine: step 1/1.</text>
</comment>
<evidence type="ECO:0000256" key="15">
    <source>
        <dbReference type="RuleBase" id="RU362012"/>
    </source>
</evidence>
<dbReference type="InterPro" id="IPR001721">
    <property type="entry name" value="TD_ACT-like"/>
</dbReference>
<feature type="domain" description="ACT-like" evidence="17">
    <location>
        <begin position="434"/>
        <end position="506"/>
    </location>
</feature>
<gene>
    <name evidence="18" type="ORF">Scep_015381</name>
</gene>
<keyword evidence="10" id="KW-0677">Repeat</keyword>
<keyword evidence="11 15" id="KW-0663">Pyridoxal phosphate</keyword>
<name>A0AAP0P2R7_9MAGN</name>
<dbReference type="FunFam" id="3.40.50.1100:FF:000008">
    <property type="entry name" value="L-threonine dehydratase"/>
    <property type="match status" value="1"/>
</dbReference>
<dbReference type="PROSITE" id="PS51672">
    <property type="entry name" value="ACT_LIKE"/>
    <property type="match status" value="2"/>
</dbReference>
<evidence type="ECO:0000256" key="16">
    <source>
        <dbReference type="SAM" id="MobiDB-lite"/>
    </source>
</evidence>
<dbReference type="GO" id="GO:0030170">
    <property type="term" value="F:pyridoxal phosphate binding"/>
    <property type="evidence" value="ECO:0007669"/>
    <property type="project" value="InterPro"/>
</dbReference>
<evidence type="ECO:0000256" key="11">
    <source>
        <dbReference type="ARBA" id="ARBA00022898"/>
    </source>
</evidence>
<dbReference type="CDD" id="cd04907">
    <property type="entry name" value="ACT_ThrD-I_2"/>
    <property type="match status" value="1"/>
</dbReference>
<dbReference type="GO" id="GO:0003941">
    <property type="term" value="F:L-serine ammonia-lyase activity"/>
    <property type="evidence" value="ECO:0007669"/>
    <property type="project" value="TreeGrafter"/>
</dbReference>
<evidence type="ECO:0000313" key="18">
    <source>
        <dbReference type="EMBL" id="KAK9126535.1"/>
    </source>
</evidence>
<comment type="cofactor">
    <cofactor evidence="2 15">
        <name>pyridoxal 5'-phosphate</name>
        <dbReference type="ChEBI" id="CHEBI:597326"/>
    </cofactor>
</comment>
<comment type="catalytic activity">
    <reaction evidence="1 15">
        <text>L-threonine = 2-oxobutanoate + NH4(+)</text>
        <dbReference type="Rhea" id="RHEA:22108"/>
        <dbReference type="ChEBI" id="CHEBI:16763"/>
        <dbReference type="ChEBI" id="CHEBI:28938"/>
        <dbReference type="ChEBI" id="CHEBI:57926"/>
        <dbReference type="EC" id="4.3.1.19"/>
    </reaction>
</comment>
<proteinExistence type="inferred from homology"/>
<dbReference type="Pfam" id="PF00291">
    <property type="entry name" value="PALP"/>
    <property type="match status" value="1"/>
</dbReference>
<dbReference type="GO" id="GO:0006567">
    <property type="term" value="P:L-threonine catabolic process"/>
    <property type="evidence" value="ECO:0007669"/>
    <property type="project" value="TreeGrafter"/>
</dbReference>
<dbReference type="GO" id="GO:0006565">
    <property type="term" value="P:L-serine catabolic process"/>
    <property type="evidence" value="ECO:0007669"/>
    <property type="project" value="TreeGrafter"/>
</dbReference>
<accession>A0AAP0P2R7</accession>
<dbReference type="AlphaFoldDB" id="A0AAP0P2R7"/>
<dbReference type="GO" id="GO:0004794">
    <property type="term" value="F:threonine deaminase activity"/>
    <property type="evidence" value="ECO:0007669"/>
    <property type="project" value="UniProtKB-UniRule"/>
</dbReference>
<keyword evidence="14 15" id="KW-0100">Branched-chain amino acid biosynthesis</keyword>
<dbReference type="InterPro" id="IPR036052">
    <property type="entry name" value="TrpB-like_PALP_sf"/>
</dbReference>
<dbReference type="NCBIfam" id="TIGR01124">
    <property type="entry name" value="ilvA_2Cterm"/>
    <property type="match status" value="1"/>
</dbReference>
<keyword evidence="8 15" id="KW-0412">Isoleucine biosynthesis</keyword>
<dbReference type="CDD" id="cd01562">
    <property type="entry name" value="Thr-dehyd"/>
    <property type="match status" value="1"/>
</dbReference>
<dbReference type="InterPro" id="IPR005787">
    <property type="entry name" value="Thr_deHydtase_biosynth"/>
</dbReference>
<evidence type="ECO:0000256" key="9">
    <source>
        <dbReference type="ARBA" id="ARBA00022640"/>
    </source>
</evidence>
<comment type="similarity">
    <text evidence="5 15">Belongs to the serine/threonine dehydratase family.</text>
</comment>
<keyword evidence="6" id="KW-0150">Chloroplast</keyword>
<dbReference type="EC" id="4.3.1.19" evidence="15"/>
<evidence type="ECO:0000256" key="3">
    <source>
        <dbReference type="ARBA" id="ARBA00004229"/>
    </source>
</evidence>
<feature type="domain" description="ACT-like" evidence="17">
    <location>
        <begin position="528"/>
        <end position="603"/>
    </location>
</feature>
<feature type="region of interest" description="Disordered" evidence="16">
    <location>
        <begin position="50"/>
        <end position="70"/>
    </location>
</feature>
<evidence type="ECO:0000313" key="19">
    <source>
        <dbReference type="Proteomes" id="UP001419268"/>
    </source>
</evidence>
<keyword evidence="19" id="KW-1185">Reference proteome</keyword>
<evidence type="ECO:0000256" key="4">
    <source>
        <dbReference type="ARBA" id="ARBA00004810"/>
    </source>
</evidence>
<organism evidence="18 19">
    <name type="scientific">Stephania cephalantha</name>
    <dbReference type="NCBI Taxonomy" id="152367"/>
    <lineage>
        <taxon>Eukaryota</taxon>
        <taxon>Viridiplantae</taxon>
        <taxon>Streptophyta</taxon>
        <taxon>Embryophyta</taxon>
        <taxon>Tracheophyta</taxon>
        <taxon>Spermatophyta</taxon>
        <taxon>Magnoliopsida</taxon>
        <taxon>Ranunculales</taxon>
        <taxon>Menispermaceae</taxon>
        <taxon>Menispermoideae</taxon>
        <taxon>Cissampelideae</taxon>
        <taxon>Stephania</taxon>
    </lineage>
</organism>
<evidence type="ECO:0000256" key="8">
    <source>
        <dbReference type="ARBA" id="ARBA00022624"/>
    </source>
</evidence>
<sequence length="612" mass="66769">MKSLALSPSHVPLQRPHFPARAAQTHHHHHHTFAAIRDPNKLNTKASIAAEAPRNAGAVAPPRPSKRKDELRAAAAESLQYESGFLGAVPERGNGAAAAENGGGPSAVAYLTGTLSSKVYEVAIETPLQFAGKLSERIGVGVWLKREDLQPVFSFKLRGAYNMMAKLPKEHLERGVICSSAGNHAQGVALSARRLGCDAVIVMPVTTPEIKWKSVEDLGAKVVLVGDSYDEAQAYAKEVAAKEGRTFIPPFDHPDIIAGQGTIGMEILRQVKGPLHAIFVPVGGGGLIAGIAAYVKQVYPEVKIIGVEPADANAMALSLHHGERVKLNQVGGFADGVAVKVVGEETFRLCREYVDGIVLVSRDTICASIKNMFEEKRSILEPAGALSLAGAEAYCKYYGLKGESVVAIASGANMNFDRLRLVTELANVGRQREAVLATYMPEEPGSFKRFSEMVGQMNITEFKYRYDPSRKDALVLYSVGLHTVSELTAMINRMEASNLTTKNLTGDDLVKDHLRHLMGGRSDVKDELLYRFVLPERPGALMKFLDAFSPRWNISLFHYRAQTLVLAVNQVLMCWSVSKFRVPALLNFTLAEALGYDYTDETKNDAFKVLMR</sequence>
<evidence type="ECO:0000256" key="5">
    <source>
        <dbReference type="ARBA" id="ARBA00010869"/>
    </source>
</evidence>
<evidence type="ECO:0000256" key="14">
    <source>
        <dbReference type="ARBA" id="ARBA00023304"/>
    </source>
</evidence>
<keyword evidence="12" id="KW-0809">Transit peptide</keyword>